<gene>
    <name evidence="1" type="ORF">N7472_008077</name>
</gene>
<proteinExistence type="predicted"/>
<comment type="caution">
    <text evidence="1">The sequence shown here is derived from an EMBL/GenBank/DDBJ whole genome shotgun (WGS) entry which is preliminary data.</text>
</comment>
<evidence type="ECO:0000313" key="2">
    <source>
        <dbReference type="Proteomes" id="UP001150879"/>
    </source>
</evidence>
<dbReference type="AlphaFoldDB" id="A0A9W9J324"/>
<keyword evidence="2" id="KW-1185">Reference proteome</keyword>
<reference evidence="1" key="1">
    <citation type="submission" date="2022-11" db="EMBL/GenBank/DDBJ databases">
        <authorList>
            <person name="Petersen C."/>
        </authorList>
    </citation>
    <scope>NUCLEOTIDE SEQUENCE</scope>
    <source>
        <strain evidence="1">IBT 16849</strain>
    </source>
</reference>
<sequence>MCHSALAIQRLSRSRRNGLSEIMWGDLCTLSTIEAKINYIRSNPTGGDLRMNSSIGAVCAASPCPFAE</sequence>
<name>A0A9W9J324_9EURO</name>
<reference evidence="1" key="2">
    <citation type="journal article" date="2023" name="IMA Fungus">
        <title>Comparative genomic study of the Penicillium genus elucidates a diverse pangenome and 15 lateral gene transfer events.</title>
        <authorList>
            <person name="Petersen C."/>
            <person name="Sorensen T."/>
            <person name="Nielsen M.R."/>
            <person name="Sondergaard T.E."/>
            <person name="Sorensen J.L."/>
            <person name="Fitzpatrick D.A."/>
            <person name="Frisvad J.C."/>
            <person name="Nielsen K.L."/>
        </authorList>
    </citation>
    <scope>NUCLEOTIDE SEQUENCE</scope>
    <source>
        <strain evidence="1">IBT 16849</strain>
    </source>
</reference>
<accession>A0A9W9J324</accession>
<protein>
    <submittedName>
        <fullName evidence="1">Uncharacterized protein</fullName>
    </submittedName>
</protein>
<dbReference type="EMBL" id="JAPQKP010000005">
    <property type="protein sequence ID" value="KAJ5189063.1"/>
    <property type="molecule type" value="Genomic_DNA"/>
</dbReference>
<organism evidence="1 2">
    <name type="scientific">Penicillium cf. griseofulvum</name>
    <dbReference type="NCBI Taxonomy" id="2972120"/>
    <lineage>
        <taxon>Eukaryota</taxon>
        <taxon>Fungi</taxon>
        <taxon>Dikarya</taxon>
        <taxon>Ascomycota</taxon>
        <taxon>Pezizomycotina</taxon>
        <taxon>Eurotiomycetes</taxon>
        <taxon>Eurotiomycetidae</taxon>
        <taxon>Eurotiales</taxon>
        <taxon>Aspergillaceae</taxon>
        <taxon>Penicillium</taxon>
    </lineage>
</organism>
<evidence type="ECO:0000313" key="1">
    <source>
        <dbReference type="EMBL" id="KAJ5189063.1"/>
    </source>
</evidence>
<dbReference type="Proteomes" id="UP001150879">
    <property type="component" value="Unassembled WGS sequence"/>
</dbReference>